<dbReference type="OrthoDB" id="194358at2759"/>
<keyword evidence="1" id="KW-0677">Repeat</keyword>
<feature type="repeat" description="ANK" evidence="3">
    <location>
        <begin position="252"/>
        <end position="284"/>
    </location>
</feature>
<feature type="repeat" description="ANK" evidence="3">
    <location>
        <begin position="118"/>
        <end position="150"/>
    </location>
</feature>
<dbReference type="Gene3D" id="1.10.750.20">
    <property type="entry name" value="SOCS box"/>
    <property type="match status" value="1"/>
</dbReference>
<dbReference type="PRINTS" id="PR01415">
    <property type="entry name" value="ANKYRIN"/>
</dbReference>
<dbReference type="Proteomes" id="UP001152320">
    <property type="component" value="Chromosome 3"/>
</dbReference>
<sequence length="575" mass="64414">MDQNKHDSAEVASKHGGRQELMDFLEKLSIQSTTVEHPEVPMDPFTYRDTCSAVGAAAREGDCELLYRLIQEGKPIDVRDNRGWSPLHEAAAHNSSKCMKVLLAFMEDPEDINLQTFEGETPLFLTGMSNCDESMKVLLENGANVNIANHMDQTPLMKLLNKKVVNPLCLELLLQYGANVNAKMWNGWTALHEAACKGNSGVLKRLLQEGASMEAADDHEIQPVFTAAQYGNIECLKVLLEAGADPNSRATDEATALYIAAQEDFPDCIRLLLSYGARTDLKVGGYATPLHVAAWKGNIRCMEILDPITKPCLKRYTPLHHAAQNGQLEAVKFLIANGHDKETGIKFDPIADDVLPESQPEHRPEPPLICALEEKKLEVAEYLLSLGLLHTFNCQLMHCPLYISFPHIPSLKLLLKYGADINCGHLNIWGDFLNNWDDYKFATKFVLDHGMKVDLNCKYVTREKCEMESISEELDFSKYVKLVSHYMTTIKLCKHALASLQKVGQLDSVRKIIDNPPTLQSLCRMVVRNQVGSKRMTQEDWVEKLPVPPPVKDVLLCKDVPIEDDDDDDDSSEDE</sequence>
<dbReference type="PANTHER" id="PTHR24198">
    <property type="entry name" value="ANKYRIN REPEAT AND PROTEIN KINASE DOMAIN-CONTAINING PROTEIN"/>
    <property type="match status" value="1"/>
</dbReference>
<dbReference type="Pfam" id="PF00023">
    <property type="entry name" value="Ank"/>
    <property type="match status" value="1"/>
</dbReference>
<evidence type="ECO:0000259" key="4">
    <source>
        <dbReference type="PROSITE" id="PS50225"/>
    </source>
</evidence>
<dbReference type="CDD" id="cd03587">
    <property type="entry name" value="SOCS"/>
    <property type="match status" value="1"/>
</dbReference>
<feature type="repeat" description="ANK" evidence="3">
    <location>
        <begin position="314"/>
        <end position="340"/>
    </location>
</feature>
<evidence type="ECO:0000313" key="5">
    <source>
        <dbReference type="EMBL" id="KAJ8045330.1"/>
    </source>
</evidence>
<name>A0A9Q1HGV5_HOLLE</name>
<protein>
    <submittedName>
        <fullName evidence="5">Ankyrin repeat and SOCS box protein 3</fullName>
    </submittedName>
</protein>
<dbReference type="InterPro" id="IPR001496">
    <property type="entry name" value="SOCS_box"/>
</dbReference>
<feature type="repeat" description="ANK" evidence="3">
    <location>
        <begin position="219"/>
        <end position="251"/>
    </location>
</feature>
<dbReference type="SUPFAM" id="SSF48403">
    <property type="entry name" value="Ankyrin repeat"/>
    <property type="match status" value="2"/>
</dbReference>
<gene>
    <name evidence="5" type="ORF">HOLleu_08319</name>
</gene>
<dbReference type="Pfam" id="PF07525">
    <property type="entry name" value="SOCS_box"/>
    <property type="match status" value="1"/>
</dbReference>
<evidence type="ECO:0000256" key="2">
    <source>
        <dbReference type="ARBA" id="ARBA00023043"/>
    </source>
</evidence>
<dbReference type="PROSITE" id="PS50088">
    <property type="entry name" value="ANK_REPEAT"/>
    <property type="match status" value="5"/>
</dbReference>
<dbReference type="GO" id="GO:0035556">
    <property type="term" value="P:intracellular signal transduction"/>
    <property type="evidence" value="ECO:0007669"/>
    <property type="project" value="InterPro"/>
</dbReference>
<organism evidence="5 6">
    <name type="scientific">Holothuria leucospilota</name>
    <name type="common">Black long sea cucumber</name>
    <name type="synonym">Mertensiothuria leucospilota</name>
    <dbReference type="NCBI Taxonomy" id="206669"/>
    <lineage>
        <taxon>Eukaryota</taxon>
        <taxon>Metazoa</taxon>
        <taxon>Echinodermata</taxon>
        <taxon>Eleutherozoa</taxon>
        <taxon>Echinozoa</taxon>
        <taxon>Holothuroidea</taxon>
        <taxon>Aspidochirotacea</taxon>
        <taxon>Aspidochirotida</taxon>
        <taxon>Holothuriidae</taxon>
        <taxon>Holothuria</taxon>
    </lineage>
</organism>
<dbReference type="PROSITE" id="PS50225">
    <property type="entry name" value="SOCS"/>
    <property type="match status" value="1"/>
</dbReference>
<dbReference type="EMBL" id="JAIZAY010000003">
    <property type="protein sequence ID" value="KAJ8045330.1"/>
    <property type="molecule type" value="Genomic_DNA"/>
</dbReference>
<feature type="domain" description="SOCS box" evidence="4">
    <location>
        <begin position="515"/>
        <end position="561"/>
    </location>
</feature>
<dbReference type="PANTHER" id="PTHR24198:SF165">
    <property type="entry name" value="ANKYRIN REPEAT-CONTAINING PROTEIN-RELATED"/>
    <property type="match status" value="1"/>
</dbReference>
<comment type="caution">
    <text evidence="5">The sequence shown here is derived from an EMBL/GenBank/DDBJ whole genome shotgun (WGS) entry which is preliminary data.</text>
</comment>
<dbReference type="Pfam" id="PF12796">
    <property type="entry name" value="Ank_2"/>
    <property type="match status" value="3"/>
</dbReference>
<evidence type="ECO:0000256" key="1">
    <source>
        <dbReference type="ARBA" id="ARBA00022737"/>
    </source>
</evidence>
<keyword evidence="2 3" id="KW-0040">ANK repeat</keyword>
<reference evidence="5" key="1">
    <citation type="submission" date="2021-10" db="EMBL/GenBank/DDBJ databases">
        <title>Tropical sea cucumber genome reveals ecological adaptation and Cuvierian tubules defense mechanism.</title>
        <authorList>
            <person name="Chen T."/>
        </authorList>
    </citation>
    <scope>NUCLEOTIDE SEQUENCE</scope>
    <source>
        <strain evidence="5">Nanhai2018</strain>
        <tissue evidence="5">Muscle</tissue>
    </source>
</reference>
<dbReference type="InterPro" id="IPR036770">
    <property type="entry name" value="Ankyrin_rpt-contain_sf"/>
</dbReference>
<evidence type="ECO:0000256" key="3">
    <source>
        <dbReference type="PROSITE-ProRule" id="PRU00023"/>
    </source>
</evidence>
<dbReference type="AlphaFoldDB" id="A0A9Q1HGV5"/>
<dbReference type="SMART" id="SM00248">
    <property type="entry name" value="ANK"/>
    <property type="match status" value="10"/>
</dbReference>
<dbReference type="SUPFAM" id="SSF158235">
    <property type="entry name" value="SOCS box-like"/>
    <property type="match status" value="1"/>
</dbReference>
<accession>A0A9Q1HGV5</accession>
<dbReference type="Gene3D" id="1.25.40.20">
    <property type="entry name" value="Ankyrin repeat-containing domain"/>
    <property type="match status" value="4"/>
</dbReference>
<dbReference type="InterPro" id="IPR036036">
    <property type="entry name" value="SOCS_box-like_dom_sf"/>
</dbReference>
<evidence type="ECO:0000313" key="6">
    <source>
        <dbReference type="Proteomes" id="UP001152320"/>
    </source>
</evidence>
<dbReference type="PROSITE" id="PS50297">
    <property type="entry name" value="ANK_REP_REGION"/>
    <property type="match status" value="4"/>
</dbReference>
<dbReference type="SMART" id="SM00969">
    <property type="entry name" value="SOCS_box"/>
    <property type="match status" value="1"/>
</dbReference>
<proteinExistence type="predicted"/>
<keyword evidence="6" id="KW-1185">Reference proteome</keyword>
<feature type="repeat" description="ANK" evidence="3">
    <location>
        <begin position="186"/>
        <end position="218"/>
    </location>
</feature>
<dbReference type="InterPro" id="IPR002110">
    <property type="entry name" value="Ankyrin_rpt"/>
</dbReference>